<dbReference type="Gene3D" id="3.40.1180.10">
    <property type="entry name" value="Decaprenyl diphosphate synthase-like"/>
    <property type="match status" value="1"/>
</dbReference>
<comment type="similarity">
    <text evidence="2">Belongs to the UPP synthase family.</text>
</comment>
<evidence type="ECO:0000313" key="4">
    <source>
        <dbReference type="Proteomes" id="UP000053577"/>
    </source>
</evidence>
<dbReference type="PANTHER" id="PTHR10291:SF0">
    <property type="entry name" value="DEHYDRODOLICHYL DIPHOSPHATE SYNTHASE 2"/>
    <property type="match status" value="1"/>
</dbReference>
<dbReference type="PANTHER" id="PTHR10291">
    <property type="entry name" value="DEHYDRODOLICHYL DIPHOSPHATE SYNTHASE FAMILY MEMBER"/>
    <property type="match status" value="1"/>
</dbReference>
<keyword evidence="1 2" id="KW-0808">Transferase</keyword>
<feature type="binding site" evidence="2">
    <location>
        <position position="37"/>
    </location>
    <ligand>
        <name>substrate</name>
    </ligand>
</feature>
<dbReference type="OrthoDB" id="4191603at2"/>
<keyword evidence="2" id="KW-0479">Metal-binding</keyword>
<feature type="binding site" evidence="2">
    <location>
        <position position="20"/>
    </location>
    <ligand>
        <name>Mg(2+)</name>
        <dbReference type="ChEBI" id="CHEBI:18420"/>
    </ligand>
</feature>
<feature type="binding site" evidence="2">
    <location>
        <begin position="21"/>
        <end position="24"/>
    </location>
    <ligand>
        <name>substrate</name>
    </ligand>
</feature>
<feature type="binding site" evidence="2">
    <location>
        <begin position="190"/>
        <end position="192"/>
    </location>
    <ligand>
        <name>substrate</name>
    </ligand>
</feature>
<dbReference type="InterPro" id="IPR018520">
    <property type="entry name" value="UPP_synth-like_CS"/>
</dbReference>
<accession>A0A0V8M4U8</accession>
<keyword evidence="2" id="KW-0460">Magnesium</keyword>
<gene>
    <name evidence="3" type="ORF">DA01_02190</name>
</gene>
<dbReference type="FunFam" id="3.40.1180.10:FF:000001">
    <property type="entry name" value="(2E,6E)-farnesyl-diphosphate-specific ditrans,polycis-undecaprenyl-diphosphate synthase"/>
    <property type="match status" value="1"/>
</dbReference>
<dbReference type="PATRIC" id="fig|61435.5.peg.445"/>
<feature type="active site" evidence="2">
    <location>
        <position position="20"/>
    </location>
</feature>
<dbReference type="PROSITE" id="PS01066">
    <property type="entry name" value="UPP_SYNTHASE"/>
    <property type="match status" value="1"/>
</dbReference>
<dbReference type="AlphaFoldDB" id="A0A0V8M4U8"/>
<dbReference type="NCBIfam" id="NF011405">
    <property type="entry name" value="PRK14830.1"/>
    <property type="match status" value="1"/>
</dbReference>
<feature type="binding site" evidence="2">
    <location>
        <position position="69"/>
    </location>
    <ligand>
        <name>substrate</name>
    </ligand>
</feature>
<dbReference type="EMBL" id="JGYD01000010">
    <property type="protein sequence ID" value="KSV18807.1"/>
    <property type="molecule type" value="Genomic_DNA"/>
</dbReference>
<dbReference type="GO" id="GO:0045547">
    <property type="term" value="F:ditrans,polycis-polyprenyl diphosphate synthase [(2E,6E)-farnesyl diphosphate specific] activity"/>
    <property type="evidence" value="ECO:0007669"/>
    <property type="project" value="TreeGrafter"/>
</dbReference>
<reference evidence="3 4" key="1">
    <citation type="journal article" date="2015" name="Sci. Rep.">
        <title>A comparative genomics and reductive dehalogenase gene transcription study of two chloroethene-respiring bacteria, Dehalococcoides mccartyi strains MB and 11a.</title>
        <authorList>
            <person name="Low A."/>
            <person name="Shen Z."/>
            <person name="Cheng D."/>
            <person name="Rogers M.J."/>
            <person name="Lee P.K."/>
            <person name="He J."/>
        </authorList>
    </citation>
    <scope>NUCLEOTIDE SEQUENCE [LARGE SCALE GENOMIC DNA]</scope>
    <source>
        <strain evidence="3 4">MB</strain>
    </source>
</reference>
<feature type="binding site" evidence="2">
    <location>
        <position position="33"/>
    </location>
    <ligand>
        <name>substrate</name>
    </ligand>
</feature>
<dbReference type="Pfam" id="PF01255">
    <property type="entry name" value="Prenyltransf"/>
    <property type="match status" value="1"/>
</dbReference>
<feature type="binding site" evidence="2">
    <location>
        <position position="71"/>
    </location>
    <ligand>
        <name>substrate</name>
    </ligand>
</feature>
<feature type="binding site" evidence="2">
    <location>
        <position position="203"/>
    </location>
    <ligand>
        <name>Mg(2+)</name>
        <dbReference type="ChEBI" id="CHEBI:18420"/>
    </ligand>
</feature>
<comment type="function">
    <text evidence="2">Catalyzes the condensation of isopentenyl diphosphate (IPP) with allylic pyrophosphates generating different type of terpenoids.</text>
</comment>
<dbReference type="CDD" id="cd00475">
    <property type="entry name" value="Cis_IPPS"/>
    <property type="match status" value="1"/>
</dbReference>
<evidence type="ECO:0000313" key="3">
    <source>
        <dbReference type="EMBL" id="KSV18807.1"/>
    </source>
</evidence>
<comment type="cofactor">
    <cofactor evidence="2">
        <name>Mg(2+)</name>
        <dbReference type="ChEBI" id="CHEBI:18420"/>
    </cofactor>
    <text evidence="2">Binds 2 magnesium ions per subunit.</text>
</comment>
<sequence>MDTTVRINNTPPNHIAIIMDGNGRWAERRGLSRLDGHKAGLENARQIIRHLNSLGVKYVTLYSFSTENWKRPDTEIKGLFGLINDIMSSYIPELVENNVRLKHLGHLDKLPSVLKDKLADLLSRTSRNTGLTLCLAFDYGGRDEIIQAVKKLVKDGLAADKITENVFDGYLYTAGIPEADLVIRTGGEMRLSNFLLWQSAYSELYFSEVMWPDFGEKEIDKAISAFNQRQRRFGGL</sequence>
<dbReference type="InterPro" id="IPR036424">
    <property type="entry name" value="UPP_synth-like_sf"/>
</dbReference>
<organism evidence="3 4">
    <name type="scientific">Dehalococcoides mccartyi</name>
    <dbReference type="NCBI Taxonomy" id="61435"/>
    <lineage>
        <taxon>Bacteria</taxon>
        <taxon>Bacillati</taxon>
        <taxon>Chloroflexota</taxon>
        <taxon>Dehalococcoidia</taxon>
        <taxon>Dehalococcoidales</taxon>
        <taxon>Dehalococcoidaceae</taxon>
        <taxon>Dehalococcoides</taxon>
    </lineage>
</organism>
<protein>
    <recommendedName>
        <fullName evidence="2">Isoprenyl transferase</fullName>
        <ecNumber evidence="2">2.5.1.-</ecNumber>
    </recommendedName>
</protein>
<comment type="subunit">
    <text evidence="2">Homodimer.</text>
</comment>
<dbReference type="GO" id="GO:0000287">
    <property type="term" value="F:magnesium ion binding"/>
    <property type="evidence" value="ECO:0007669"/>
    <property type="project" value="UniProtKB-UniRule"/>
</dbReference>
<evidence type="ECO:0000256" key="1">
    <source>
        <dbReference type="ARBA" id="ARBA00022679"/>
    </source>
</evidence>
<dbReference type="Proteomes" id="UP000053577">
    <property type="component" value="Unassembled WGS sequence"/>
</dbReference>
<dbReference type="EC" id="2.5.1.-" evidence="2"/>
<comment type="caution">
    <text evidence="3">The sequence shown here is derived from an EMBL/GenBank/DDBJ whole genome shotgun (WGS) entry which is preliminary data.</text>
</comment>
<dbReference type="NCBIfam" id="TIGR00055">
    <property type="entry name" value="uppS"/>
    <property type="match status" value="1"/>
</dbReference>
<evidence type="ECO:0000256" key="2">
    <source>
        <dbReference type="HAMAP-Rule" id="MF_01139"/>
    </source>
</evidence>
<dbReference type="HAMAP" id="MF_01139">
    <property type="entry name" value="ISPT"/>
    <property type="match status" value="1"/>
</dbReference>
<feature type="binding site" evidence="2">
    <location>
        <position position="25"/>
    </location>
    <ligand>
        <name>substrate</name>
    </ligand>
</feature>
<feature type="binding site" evidence="2">
    <location>
        <begin position="65"/>
        <end position="67"/>
    </location>
    <ligand>
        <name>substrate</name>
    </ligand>
</feature>
<feature type="binding site" evidence="2">
    <location>
        <position position="184"/>
    </location>
    <ligand>
        <name>substrate</name>
    </ligand>
</feature>
<name>A0A0V8M4U8_9CHLR</name>
<dbReference type="GO" id="GO:0016094">
    <property type="term" value="P:polyprenol biosynthetic process"/>
    <property type="evidence" value="ECO:0007669"/>
    <property type="project" value="TreeGrafter"/>
</dbReference>
<feature type="active site" description="Proton acceptor" evidence="2">
    <location>
        <position position="68"/>
    </location>
</feature>
<dbReference type="SUPFAM" id="SSF64005">
    <property type="entry name" value="Undecaprenyl diphosphate synthase"/>
    <property type="match status" value="1"/>
</dbReference>
<dbReference type="RefSeq" id="WP_058292225.1">
    <property type="nucleotide sequence ID" value="NZ_JGYD01000010.1"/>
</dbReference>
<proteinExistence type="inferred from homology"/>
<dbReference type="InterPro" id="IPR001441">
    <property type="entry name" value="UPP_synth-like"/>
</dbReference>